<dbReference type="Proteomes" id="UP001183420">
    <property type="component" value="Unassembled WGS sequence"/>
</dbReference>
<accession>A0ABU2LKG1</accession>
<sequence length="222" mass="23287">MLLGELIGSGRTADVHALDDHRVLRRYRDGRDAAEEAAVMAYLGTHGYPVPAVHPGAPTPADLILERLTGPTLFASLLAGDTPIPAGGRLLADLLTRLHAVPPRHADPILHLDLHPENVLLTPRGPVVIDWHDSAEGPPGYDLAVSAMILAEVAVADSPIAGPSAALLTALLDALGPTAATIPTHLPHAHARRAANPTLRPGEHEAVDAALSLLHRQPQISL</sequence>
<dbReference type="InterPro" id="IPR002575">
    <property type="entry name" value="Aminoglycoside_PTrfase"/>
</dbReference>
<keyword evidence="3" id="KW-1185">Reference proteome</keyword>
<gene>
    <name evidence="2" type="ORF">RNC47_06975</name>
</gene>
<name>A0ABU2LKG1_9ACTN</name>
<comment type="caution">
    <text evidence="2">The sequence shown here is derived from an EMBL/GenBank/DDBJ whole genome shotgun (WGS) entry which is preliminary data.</text>
</comment>
<reference evidence="3" key="1">
    <citation type="submission" date="2023-07" db="EMBL/GenBank/DDBJ databases">
        <title>30 novel species of actinomycetes from the DSMZ collection.</title>
        <authorList>
            <person name="Nouioui I."/>
        </authorList>
    </citation>
    <scope>NUCLEOTIDE SEQUENCE [LARGE SCALE GENOMIC DNA]</scope>
    <source>
        <strain evidence="3">DSM 44918</strain>
    </source>
</reference>
<organism evidence="2 3">
    <name type="scientific">Streptomyces millisiae</name>
    <dbReference type="NCBI Taxonomy" id="3075542"/>
    <lineage>
        <taxon>Bacteria</taxon>
        <taxon>Bacillati</taxon>
        <taxon>Actinomycetota</taxon>
        <taxon>Actinomycetes</taxon>
        <taxon>Kitasatosporales</taxon>
        <taxon>Streptomycetaceae</taxon>
        <taxon>Streptomyces</taxon>
    </lineage>
</organism>
<protein>
    <submittedName>
        <fullName evidence="2">Phosphotransferase</fullName>
    </submittedName>
</protein>
<dbReference type="Gene3D" id="3.90.1200.10">
    <property type="match status" value="1"/>
</dbReference>
<evidence type="ECO:0000313" key="2">
    <source>
        <dbReference type="EMBL" id="MDT0318077.1"/>
    </source>
</evidence>
<dbReference type="InterPro" id="IPR011009">
    <property type="entry name" value="Kinase-like_dom_sf"/>
</dbReference>
<proteinExistence type="predicted"/>
<feature type="domain" description="Aminoglycoside phosphotransferase" evidence="1">
    <location>
        <begin position="6"/>
        <end position="107"/>
    </location>
</feature>
<dbReference type="Pfam" id="PF01636">
    <property type="entry name" value="APH"/>
    <property type="match status" value="2"/>
</dbReference>
<dbReference type="EMBL" id="JAVREM010000004">
    <property type="protein sequence ID" value="MDT0318077.1"/>
    <property type="molecule type" value="Genomic_DNA"/>
</dbReference>
<evidence type="ECO:0000259" key="1">
    <source>
        <dbReference type="Pfam" id="PF01636"/>
    </source>
</evidence>
<dbReference type="RefSeq" id="WP_311596486.1">
    <property type="nucleotide sequence ID" value="NZ_JAVREM010000004.1"/>
</dbReference>
<evidence type="ECO:0000313" key="3">
    <source>
        <dbReference type="Proteomes" id="UP001183420"/>
    </source>
</evidence>
<feature type="domain" description="Aminoglycoside phosphotransferase" evidence="1">
    <location>
        <begin position="109"/>
        <end position="149"/>
    </location>
</feature>
<dbReference type="SUPFAM" id="SSF56112">
    <property type="entry name" value="Protein kinase-like (PK-like)"/>
    <property type="match status" value="1"/>
</dbReference>